<comment type="caution">
    <text evidence="1">The sequence shown here is derived from an EMBL/GenBank/DDBJ whole genome shotgun (WGS) entry which is preliminary data.</text>
</comment>
<reference evidence="1" key="2">
    <citation type="submission" date="2020-11" db="EMBL/GenBank/DDBJ databases">
        <authorList>
            <person name="McCartney M.A."/>
            <person name="Auch B."/>
            <person name="Kono T."/>
            <person name="Mallez S."/>
            <person name="Becker A."/>
            <person name="Gohl D.M."/>
            <person name="Silverstein K.A.T."/>
            <person name="Koren S."/>
            <person name="Bechman K.B."/>
            <person name="Herman A."/>
            <person name="Abrahante J.E."/>
            <person name="Garbe J."/>
        </authorList>
    </citation>
    <scope>NUCLEOTIDE SEQUENCE</scope>
    <source>
        <strain evidence="1">Duluth1</strain>
        <tissue evidence="1">Whole animal</tissue>
    </source>
</reference>
<dbReference type="Proteomes" id="UP000828390">
    <property type="component" value="Unassembled WGS sequence"/>
</dbReference>
<dbReference type="EMBL" id="JAIWYP010000015">
    <property type="protein sequence ID" value="KAH3704961.1"/>
    <property type="molecule type" value="Genomic_DNA"/>
</dbReference>
<name>A0A9D3YRU8_DREPO</name>
<protein>
    <submittedName>
        <fullName evidence="1">Uncharacterized protein</fullName>
    </submittedName>
</protein>
<proteinExistence type="predicted"/>
<keyword evidence="2" id="KW-1185">Reference proteome</keyword>
<reference evidence="1" key="1">
    <citation type="journal article" date="2019" name="bioRxiv">
        <title>The Genome of the Zebra Mussel, Dreissena polymorpha: A Resource for Invasive Species Research.</title>
        <authorList>
            <person name="McCartney M.A."/>
            <person name="Auch B."/>
            <person name="Kono T."/>
            <person name="Mallez S."/>
            <person name="Zhang Y."/>
            <person name="Obille A."/>
            <person name="Becker A."/>
            <person name="Abrahante J.E."/>
            <person name="Garbe J."/>
            <person name="Badalamenti J.P."/>
            <person name="Herman A."/>
            <person name="Mangelson H."/>
            <person name="Liachko I."/>
            <person name="Sullivan S."/>
            <person name="Sone E.D."/>
            <person name="Koren S."/>
            <person name="Silverstein K.A.T."/>
            <person name="Beckman K.B."/>
            <person name="Gohl D.M."/>
        </authorList>
    </citation>
    <scope>NUCLEOTIDE SEQUENCE</scope>
    <source>
        <strain evidence="1">Duluth1</strain>
        <tissue evidence="1">Whole animal</tissue>
    </source>
</reference>
<sequence>MAAMFCQSTATIFELVQDIIGTNLCASIVLTRQNAPPPGCHVFQPTGTIFEFVQYIIGTNLLNKFHDDSTKLFHENRTINLASRVVLLQPFNDQEGLNGPKTLT</sequence>
<dbReference type="AlphaFoldDB" id="A0A9D3YRU8"/>
<organism evidence="1 2">
    <name type="scientific">Dreissena polymorpha</name>
    <name type="common">Zebra mussel</name>
    <name type="synonym">Mytilus polymorpha</name>
    <dbReference type="NCBI Taxonomy" id="45954"/>
    <lineage>
        <taxon>Eukaryota</taxon>
        <taxon>Metazoa</taxon>
        <taxon>Spiralia</taxon>
        <taxon>Lophotrochozoa</taxon>
        <taxon>Mollusca</taxon>
        <taxon>Bivalvia</taxon>
        <taxon>Autobranchia</taxon>
        <taxon>Heteroconchia</taxon>
        <taxon>Euheterodonta</taxon>
        <taxon>Imparidentia</taxon>
        <taxon>Neoheterodontei</taxon>
        <taxon>Myida</taxon>
        <taxon>Dreissenoidea</taxon>
        <taxon>Dreissenidae</taxon>
        <taxon>Dreissena</taxon>
    </lineage>
</organism>
<evidence type="ECO:0000313" key="1">
    <source>
        <dbReference type="EMBL" id="KAH3704961.1"/>
    </source>
</evidence>
<accession>A0A9D3YRU8</accession>
<gene>
    <name evidence="1" type="ORF">DPMN_080023</name>
</gene>
<evidence type="ECO:0000313" key="2">
    <source>
        <dbReference type="Proteomes" id="UP000828390"/>
    </source>
</evidence>